<evidence type="ECO:0000313" key="4">
    <source>
        <dbReference type="EMBL" id="OAT11970.1"/>
    </source>
</evidence>
<keyword evidence="2 3" id="KW-0040">ANK repeat</keyword>
<dbReference type="AlphaFoldDB" id="A0A179UVV2"/>
<organism evidence="4 5">
    <name type="scientific">Blastomyces gilchristii (strain SLH14081)</name>
    <name type="common">Blastomyces dermatitidis</name>
    <dbReference type="NCBI Taxonomy" id="559298"/>
    <lineage>
        <taxon>Eukaryota</taxon>
        <taxon>Fungi</taxon>
        <taxon>Dikarya</taxon>
        <taxon>Ascomycota</taxon>
        <taxon>Pezizomycotina</taxon>
        <taxon>Eurotiomycetes</taxon>
        <taxon>Eurotiomycetidae</taxon>
        <taxon>Onygenales</taxon>
        <taxon>Ajellomycetaceae</taxon>
        <taxon>Blastomyces</taxon>
    </lineage>
</organism>
<protein>
    <submittedName>
        <fullName evidence="4">Uncharacterized protein</fullName>
    </submittedName>
</protein>
<dbReference type="InterPro" id="IPR036770">
    <property type="entry name" value="Ankyrin_rpt-contain_sf"/>
</dbReference>
<evidence type="ECO:0000256" key="2">
    <source>
        <dbReference type="ARBA" id="ARBA00023043"/>
    </source>
</evidence>
<dbReference type="SUPFAM" id="SSF48403">
    <property type="entry name" value="Ankyrin repeat"/>
    <property type="match status" value="1"/>
</dbReference>
<gene>
    <name evidence="4" type="ORF">BDBG_07380</name>
</gene>
<accession>A0A179UVV2</accession>
<reference evidence="5" key="1">
    <citation type="journal article" date="2015" name="PLoS Genet.">
        <title>The dynamic genome and transcriptome of the human fungal pathogen Blastomyces and close relative Emmonsia.</title>
        <authorList>
            <person name="Munoz J.F."/>
            <person name="Gauthier G.M."/>
            <person name="Desjardins C.A."/>
            <person name="Gallo J.E."/>
            <person name="Holder J."/>
            <person name="Sullivan T.D."/>
            <person name="Marty A.J."/>
            <person name="Carmen J.C."/>
            <person name="Chen Z."/>
            <person name="Ding L."/>
            <person name="Gujja S."/>
            <person name="Magrini V."/>
            <person name="Misas E."/>
            <person name="Mitreva M."/>
            <person name="Priest M."/>
            <person name="Saif S."/>
            <person name="Whiston E.A."/>
            <person name="Young S."/>
            <person name="Zeng Q."/>
            <person name="Goldman W.E."/>
            <person name="Mardis E.R."/>
            <person name="Taylor J.W."/>
            <person name="McEwen J.G."/>
            <person name="Clay O.K."/>
            <person name="Klein B.S."/>
            <person name="Cuomo C.A."/>
        </authorList>
    </citation>
    <scope>NUCLEOTIDE SEQUENCE [LARGE SCALE GENOMIC DNA]</scope>
    <source>
        <strain evidence="5">SLH14081</strain>
    </source>
</reference>
<dbReference type="KEGG" id="bgh:BDBG_07380"/>
<evidence type="ECO:0000256" key="1">
    <source>
        <dbReference type="ARBA" id="ARBA00022737"/>
    </source>
</evidence>
<evidence type="ECO:0000313" key="5">
    <source>
        <dbReference type="Proteomes" id="UP000002038"/>
    </source>
</evidence>
<dbReference type="PROSITE" id="PS50297">
    <property type="entry name" value="ANK_REP_REGION"/>
    <property type="match status" value="1"/>
</dbReference>
<proteinExistence type="predicted"/>
<dbReference type="RefSeq" id="XP_031580146.1">
    <property type="nucleotide sequence ID" value="XM_031723066.1"/>
</dbReference>
<sequence>MTAEMEPPLALRGLNPSSPRALTLPAEIQEMILAEVAHNARDVRSGQEWRGLVGNCLCINWAWNRSLAHQLLRNCDIDIEMFLAFAPGPIAEKAIDRWIGQVGEETRAKPRQRHRALSPASRSRLETKELRLGLLLAASRGLVGCLHALASTAVGWGIGIAETSLHSTSILREAVRSGKLGVVNFLLDRGVGPRDRDAIIPDWAQLPIAMAVQRLHVDIAAAILAFDPVPDQGYVLFRDDECARSARVDDIDCWCLPGRESEWRLERLRYEIDRLDVVVKQIGDFGFAECQHLELVSWAAYRSSMPMLKLLVERYSFTVDVERDLYWAFRGGADVDVIRLLLQHGKRGEVAAPVLPNDFLLSRYRIKSKPRSGAAGNWDPEFTRSYYDMVPLRQRVPVIDAVTYCNVDMVKLLLDTLSDAEEVNRTVNEFDPFWRTPLHYAVEKGDQDMVRYLLECGAEVWQSCFDLVSREGSTDTVGLVTRWMKEHDLEVKQE</sequence>
<dbReference type="PANTHER" id="PTHR24198:SF165">
    <property type="entry name" value="ANKYRIN REPEAT-CONTAINING PROTEIN-RELATED"/>
    <property type="match status" value="1"/>
</dbReference>
<dbReference type="SMART" id="SM00248">
    <property type="entry name" value="ANK"/>
    <property type="match status" value="5"/>
</dbReference>
<dbReference type="Gene3D" id="1.25.40.20">
    <property type="entry name" value="Ankyrin repeat-containing domain"/>
    <property type="match status" value="2"/>
</dbReference>
<dbReference type="VEuPathDB" id="FungiDB:BDBG_07380"/>
<feature type="repeat" description="ANK" evidence="3">
    <location>
        <begin position="433"/>
        <end position="460"/>
    </location>
</feature>
<dbReference type="Pfam" id="PF12796">
    <property type="entry name" value="Ank_2"/>
    <property type="match status" value="1"/>
</dbReference>
<dbReference type="PANTHER" id="PTHR24198">
    <property type="entry name" value="ANKYRIN REPEAT AND PROTEIN KINASE DOMAIN-CONTAINING PROTEIN"/>
    <property type="match status" value="1"/>
</dbReference>
<name>A0A179UVV2_BLAGS</name>
<dbReference type="Proteomes" id="UP000002038">
    <property type="component" value="Unassembled WGS sequence"/>
</dbReference>
<evidence type="ECO:0000256" key="3">
    <source>
        <dbReference type="PROSITE-ProRule" id="PRU00023"/>
    </source>
</evidence>
<dbReference type="EMBL" id="GG657465">
    <property type="protein sequence ID" value="OAT11970.1"/>
    <property type="molecule type" value="Genomic_DNA"/>
</dbReference>
<keyword evidence="5" id="KW-1185">Reference proteome</keyword>
<dbReference type="InterPro" id="IPR002110">
    <property type="entry name" value="Ankyrin_rpt"/>
</dbReference>
<dbReference type="PROSITE" id="PS50088">
    <property type="entry name" value="ANK_REPEAT"/>
    <property type="match status" value="1"/>
</dbReference>
<keyword evidence="1" id="KW-0677">Repeat</keyword>
<dbReference type="GeneID" id="8502636"/>